<feature type="region of interest" description="Disordered" evidence="1">
    <location>
        <begin position="1"/>
        <end position="25"/>
    </location>
</feature>
<sequence>MRVHDAANGPAAALGVTFKHREPETHGERSRLVLFRAVLYCAFASSRRKMLPSKTMGMSSSLSSLSSRVRRSEERGGYYAIGSRRCSHAPDVTVRTERGDDSGRVPVDKRSDRYR</sequence>
<evidence type="ECO:0000313" key="2">
    <source>
        <dbReference type="EMBL" id="TGZ50056.1"/>
    </source>
</evidence>
<evidence type="ECO:0000256" key="1">
    <source>
        <dbReference type="SAM" id="MobiDB-lite"/>
    </source>
</evidence>
<proteinExistence type="predicted"/>
<organism evidence="2 3">
    <name type="scientific">Temnothorax longispinosus</name>
    <dbReference type="NCBI Taxonomy" id="300112"/>
    <lineage>
        <taxon>Eukaryota</taxon>
        <taxon>Metazoa</taxon>
        <taxon>Ecdysozoa</taxon>
        <taxon>Arthropoda</taxon>
        <taxon>Hexapoda</taxon>
        <taxon>Insecta</taxon>
        <taxon>Pterygota</taxon>
        <taxon>Neoptera</taxon>
        <taxon>Endopterygota</taxon>
        <taxon>Hymenoptera</taxon>
        <taxon>Apocrita</taxon>
        <taxon>Aculeata</taxon>
        <taxon>Formicoidea</taxon>
        <taxon>Formicidae</taxon>
        <taxon>Myrmicinae</taxon>
        <taxon>Temnothorax</taxon>
    </lineage>
</organism>
<reference evidence="2 3" key="1">
    <citation type="journal article" date="2019" name="Philos. Trans. R. Soc. Lond., B, Biol. Sci.">
        <title>Ant behaviour and brain gene expression of defending hosts depend on the ecological success of the intruding social parasite.</title>
        <authorList>
            <person name="Kaur R."/>
            <person name="Stoldt M."/>
            <person name="Jongepier E."/>
            <person name="Feldmeyer B."/>
            <person name="Menzel F."/>
            <person name="Bornberg-Bauer E."/>
            <person name="Foitzik S."/>
        </authorList>
    </citation>
    <scope>NUCLEOTIDE SEQUENCE [LARGE SCALE GENOMIC DNA]</scope>
    <source>
        <tissue evidence="2">Whole body</tissue>
    </source>
</reference>
<name>A0A4S2KLF2_9HYME</name>
<dbReference type="AlphaFoldDB" id="A0A4S2KLF2"/>
<dbReference type="Proteomes" id="UP000310200">
    <property type="component" value="Unassembled WGS sequence"/>
</dbReference>
<protein>
    <submittedName>
        <fullName evidence="2">Uncharacterized protein</fullName>
    </submittedName>
</protein>
<keyword evidence="3" id="KW-1185">Reference proteome</keyword>
<comment type="caution">
    <text evidence="2">The sequence shown here is derived from an EMBL/GenBank/DDBJ whole genome shotgun (WGS) entry which is preliminary data.</text>
</comment>
<feature type="compositionally biased region" description="Basic and acidic residues" evidence="1">
    <location>
        <begin position="94"/>
        <end position="115"/>
    </location>
</feature>
<feature type="region of interest" description="Disordered" evidence="1">
    <location>
        <begin position="89"/>
        <end position="115"/>
    </location>
</feature>
<dbReference type="EMBL" id="QBLH01002024">
    <property type="protein sequence ID" value="TGZ50056.1"/>
    <property type="molecule type" value="Genomic_DNA"/>
</dbReference>
<evidence type="ECO:0000313" key="3">
    <source>
        <dbReference type="Proteomes" id="UP000310200"/>
    </source>
</evidence>
<gene>
    <name evidence="2" type="ORF">DBV15_00846</name>
</gene>
<accession>A0A4S2KLF2</accession>